<evidence type="ECO:0000256" key="5">
    <source>
        <dbReference type="ARBA" id="ARBA00022777"/>
    </source>
</evidence>
<comment type="caution">
    <text evidence="7">The sequence shown here is derived from an EMBL/GenBank/DDBJ whole genome shotgun (WGS) entry which is preliminary data.</text>
</comment>
<proteinExistence type="predicted"/>
<dbReference type="AlphaFoldDB" id="A0A645JKC3"/>
<accession>A0A645JKC3</accession>
<comment type="catalytic activity">
    <reaction evidence="1">
        <text>(2R)-3-phosphoglycerate + ATP = (2R)-3-phospho-glyceroyl phosphate + ADP</text>
        <dbReference type="Rhea" id="RHEA:14801"/>
        <dbReference type="ChEBI" id="CHEBI:30616"/>
        <dbReference type="ChEBI" id="CHEBI:57604"/>
        <dbReference type="ChEBI" id="CHEBI:58272"/>
        <dbReference type="ChEBI" id="CHEBI:456216"/>
        <dbReference type="EC" id="2.7.2.3"/>
    </reaction>
</comment>
<dbReference type="Pfam" id="PF00162">
    <property type="entry name" value="PGK"/>
    <property type="match status" value="1"/>
</dbReference>
<reference evidence="7" key="1">
    <citation type="submission" date="2019-08" db="EMBL/GenBank/DDBJ databases">
        <authorList>
            <person name="Kucharzyk K."/>
            <person name="Murdoch R.W."/>
            <person name="Higgins S."/>
            <person name="Loffler F."/>
        </authorList>
    </citation>
    <scope>NUCLEOTIDE SEQUENCE</scope>
</reference>
<name>A0A645JKC3_9ZZZZ</name>
<dbReference type="GO" id="GO:0004618">
    <property type="term" value="F:phosphoglycerate kinase activity"/>
    <property type="evidence" value="ECO:0007669"/>
    <property type="project" value="UniProtKB-EC"/>
</dbReference>
<keyword evidence="5" id="KW-0418">Kinase</keyword>
<dbReference type="GO" id="GO:0006096">
    <property type="term" value="P:glycolytic process"/>
    <property type="evidence" value="ECO:0007669"/>
    <property type="project" value="InterPro"/>
</dbReference>
<evidence type="ECO:0000256" key="4">
    <source>
        <dbReference type="ARBA" id="ARBA00022741"/>
    </source>
</evidence>
<evidence type="ECO:0000256" key="1">
    <source>
        <dbReference type="ARBA" id="ARBA00000642"/>
    </source>
</evidence>
<dbReference type="EC" id="2.7.2.3" evidence="2"/>
<dbReference type="GO" id="GO:0005829">
    <property type="term" value="C:cytosol"/>
    <property type="evidence" value="ECO:0007669"/>
    <property type="project" value="TreeGrafter"/>
</dbReference>
<dbReference type="InterPro" id="IPR015824">
    <property type="entry name" value="Phosphoglycerate_kinase_N"/>
</dbReference>
<sequence>MRLFGDRVRAAKTVLWNGPMGVFERDAYSSGTRGIGEALKECTSFGGTTVVGGGDTASAAKLLGFADSVSHVSTGGGASLEFFEGKLLPGIAPLLL</sequence>
<dbReference type="PANTHER" id="PTHR11406">
    <property type="entry name" value="PHOSPHOGLYCERATE KINASE"/>
    <property type="match status" value="1"/>
</dbReference>
<dbReference type="GO" id="GO:0006094">
    <property type="term" value="P:gluconeogenesis"/>
    <property type="evidence" value="ECO:0007669"/>
    <property type="project" value="TreeGrafter"/>
</dbReference>
<dbReference type="PRINTS" id="PR00477">
    <property type="entry name" value="PHGLYCKINASE"/>
</dbReference>
<keyword evidence="4" id="KW-0547">Nucleotide-binding</keyword>
<evidence type="ECO:0000256" key="2">
    <source>
        <dbReference type="ARBA" id="ARBA00013061"/>
    </source>
</evidence>
<dbReference type="GO" id="GO:0043531">
    <property type="term" value="F:ADP binding"/>
    <property type="evidence" value="ECO:0007669"/>
    <property type="project" value="TreeGrafter"/>
</dbReference>
<evidence type="ECO:0000256" key="6">
    <source>
        <dbReference type="ARBA" id="ARBA00022840"/>
    </source>
</evidence>
<dbReference type="GO" id="GO:0005524">
    <property type="term" value="F:ATP binding"/>
    <property type="evidence" value="ECO:0007669"/>
    <property type="project" value="UniProtKB-KW"/>
</dbReference>
<evidence type="ECO:0000313" key="7">
    <source>
        <dbReference type="EMBL" id="MPN63169.1"/>
    </source>
</evidence>
<dbReference type="PANTHER" id="PTHR11406:SF23">
    <property type="entry name" value="PHOSPHOGLYCERATE KINASE 1, CHLOROPLASTIC-RELATED"/>
    <property type="match status" value="1"/>
</dbReference>
<keyword evidence="6" id="KW-0067">ATP-binding</keyword>
<gene>
    <name evidence="7" type="primary">pgk</name>
    <name evidence="7" type="synonym">tpi_15</name>
    <name evidence="7" type="ORF">SDC9_210924</name>
</gene>
<dbReference type="SUPFAM" id="SSF53748">
    <property type="entry name" value="Phosphoglycerate kinase"/>
    <property type="match status" value="1"/>
</dbReference>
<dbReference type="InterPro" id="IPR001576">
    <property type="entry name" value="Phosphoglycerate_kinase"/>
</dbReference>
<dbReference type="InterPro" id="IPR036043">
    <property type="entry name" value="Phosphoglycerate_kinase_sf"/>
</dbReference>
<organism evidence="7">
    <name type="scientific">bioreactor metagenome</name>
    <dbReference type="NCBI Taxonomy" id="1076179"/>
    <lineage>
        <taxon>unclassified sequences</taxon>
        <taxon>metagenomes</taxon>
        <taxon>ecological metagenomes</taxon>
    </lineage>
</organism>
<protein>
    <recommendedName>
        <fullName evidence="2">phosphoglycerate kinase</fullName>
        <ecNumber evidence="2">2.7.2.3</ecNumber>
    </recommendedName>
</protein>
<keyword evidence="3" id="KW-0808">Transferase</keyword>
<dbReference type="Gene3D" id="3.40.50.1260">
    <property type="entry name" value="Phosphoglycerate kinase, N-terminal domain"/>
    <property type="match status" value="1"/>
</dbReference>
<dbReference type="EMBL" id="VSSQ01142189">
    <property type="protein sequence ID" value="MPN63169.1"/>
    <property type="molecule type" value="Genomic_DNA"/>
</dbReference>
<evidence type="ECO:0000256" key="3">
    <source>
        <dbReference type="ARBA" id="ARBA00022679"/>
    </source>
</evidence>